<evidence type="ECO:0000313" key="2">
    <source>
        <dbReference type="EMBL" id="GGO64726.1"/>
    </source>
</evidence>
<feature type="signal peptide" evidence="1">
    <location>
        <begin position="1"/>
        <end position="32"/>
    </location>
</feature>
<dbReference type="AlphaFoldDB" id="A0A917YRS3"/>
<dbReference type="Proteomes" id="UP000606935">
    <property type="component" value="Unassembled WGS sequence"/>
</dbReference>
<sequence>MYRFSSLLDNQNKRLFLASLLACLMISGLAIAVQEHFPFDDDFYGKLRQRYGERAERPVKAWQSLIEEQQQNDIMAQLNASNYFANRRIRYATDKEHWQQNDYWATPIESLVSQRGDCEDYAILKYATLRALGVPEEKLRLMYVRASTVNEPHMVLIYFETPQSLPLVLDNLTDKILPADQRPDLRPVYSFNGQGLWLARAQGLGKPVKNSSGVSSWTRLLERIEQGE</sequence>
<name>A0A917YRS3_9ALTE</name>
<evidence type="ECO:0008006" key="4">
    <source>
        <dbReference type="Google" id="ProtNLM"/>
    </source>
</evidence>
<dbReference type="EMBL" id="BMLS01000001">
    <property type="protein sequence ID" value="GGO64726.1"/>
    <property type="molecule type" value="Genomic_DNA"/>
</dbReference>
<dbReference type="Gene3D" id="3.10.620.30">
    <property type="match status" value="1"/>
</dbReference>
<accession>A0A917YRS3</accession>
<dbReference type="PANTHER" id="PTHR39327:SF1">
    <property type="entry name" value="BLR5470 PROTEIN"/>
    <property type="match status" value="1"/>
</dbReference>
<comment type="caution">
    <text evidence="2">The sequence shown here is derived from an EMBL/GenBank/DDBJ whole genome shotgun (WGS) entry which is preliminary data.</text>
</comment>
<reference evidence="2" key="1">
    <citation type="journal article" date="2014" name="Int. J. Syst. Evol. Microbiol.">
        <title>Complete genome sequence of Corynebacterium casei LMG S-19264T (=DSM 44701T), isolated from a smear-ripened cheese.</title>
        <authorList>
            <consortium name="US DOE Joint Genome Institute (JGI-PGF)"/>
            <person name="Walter F."/>
            <person name="Albersmeier A."/>
            <person name="Kalinowski J."/>
            <person name="Ruckert C."/>
        </authorList>
    </citation>
    <scope>NUCLEOTIDE SEQUENCE</scope>
    <source>
        <strain evidence="2">CGMCC 1.7086</strain>
    </source>
</reference>
<proteinExistence type="predicted"/>
<dbReference type="RefSeq" id="WP_229701998.1">
    <property type="nucleotide sequence ID" value="NZ_BMLS01000001.1"/>
</dbReference>
<dbReference type="PANTHER" id="PTHR39327">
    <property type="match status" value="1"/>
</dbReference>
<reference evidence="2" key="2">
    <citation type="submission" date="2020-09" db="EMBL/GenBank/DDBJ databases">
        <authorList>
            <person name="Sun Q."/>
            <person name="Zhou Y."/>
        </authorList>
    </citation>
    <scope>NUCLEOTIDE SEQUENCE</scope>
    <source>
        <strain evidence="2">CGMCC 1.7086</strain>
    </source>
</reference>
<dbReference type="InterPro" id="IPR038765">
    <property type="entry name" value="Papain-like_cys_pep_sf"/>
</dbReference>
<protein>
    <recommendedName>
        <fullName evidence="4">Transglutaminase-like cysteine proteinase BTLCP</fullName>
    </recommendedName>
</protein>
<dbReference type="SUPFAM" id="SSF54001">
    <property type="entry name" value="Cysteine proteinases"/>
    <property type="match status" value="1"/>
</dbReference>
<evidence type="ECO:0000256" key="1">
    <source>
        <dbReference type="SAM" id="SignalP"/>
    </source>
</evidence>
<keyword evidence="1" id="KW-0732">Signal</keyword>
<feature type="chain" id="PRO_5036701218" description="Transglutaminase-like cysteine proteinase BTLCP" evidence="1">
    <location>
        <begin position="33"/>
        <end position="228"/>
    </location>
</feature>
<dbReference type="InterPro" id="IPR010319">
    <property type="entry name" value="Transglutaminase-like_Cys_pept"/>
</dbReference>
<keyword evidence="3" id="KW-1185">Reference proteome</keyword>
<dbReference type="Pfam" id="PF06035">
    <property type="entry name" value="Peptidase_C93"/>
    <property type="match status" value="1"/>
</dbReference>
<evidence type="ECO:0000313" key="3">
    <source>
        <dbReference type="Proteomes" id="UP000606935"/>
    </source>
</evidence>
<gene>
    <name evidence="2" type="ORF">GCM10010982_04850</name>
</gene>
<organism evidence="2 3">
    <name type="scientific">Bowmanella pacifica</name>
    <dbReference type="NCBI Taxonomy" id="502051"/>
    <lineage>
        <taxon>Bacteria</taxon>
        <taxon>Pseudomonadati</taxon>
        <taxon>Pseudomonadota</taxon>
        <taxon>Gammaproteobacteria</taxon>
        <taxon>Alteromonadales</taxon>
        <taxon>Alteromonadaceae</taxon>
        <taxon>Bowmanella</taxon>
    </lineage>
</organism>